<accession>A0AAF0DGS9</accession>
<sequence length="411" mass="46310">MGLEFIVLVIKSLMLEESNPIWELSSSGSESGAEGTITDDQTLHDIPDYVLDYAPLVHLFSGENYWPCDIGEHLKHITPYLNYTPLRATWEHPALDNLDELNKWQNGRHVFLTSNDNVEDQPDWLTGKENIPASPDTTVESHFQRRRPFDTLSKKDHVLGAKGNKDKQGGRSDAPAILVVIDKGNGIVDAFWFYFYSYNLGNTVLNVRFGNHVGDWEHSLVRFHNGKPKAIFLSEHAGGAAYTYEAVEKIGKRPVIYSATGTHAMYANPGVHAYILPWGLLHDETDAGPLWDPSLNLHAYTYSLHNDTLHASTLTPHSPTGWFYFLGHWGDKIYPLSDSRQYTFAGQYHYVSGPLGPRFKDLGRRKLCQGSEEAACVIRGEIGSVDEPRVVQQWNLWDTGLGEDDDREDVD</sequence>
<dbReference type="InterPro" id="IPR009291">
    <property type="entry name" value="Vps62"/>
</dbReference>
<dbReference type="Pfam" id="PF06101">
    <property type="entry name" value="Vps62"/>
    <property type="match status" value="1"/>
</dbReference>
<evidence type="ECO:0000313" key="1">
    <source>
        <dbReference type="EMBL" id="WEW57953.1"/>
    </source>
</evidence>
<reference evidence="1" key="1">
    <citation type="submission" date="2023-03" db="EMBL/GenBank/DDBJ databases">
        <title>Emydomyces testavorans Genome Sequence.</title>
        <authorList>
            <person name="Hoyer L."/>
        </authorList>
    </citation>
    <scope>NUCLEOTIDE SEQUENCE</scope>
    <source>
        <strain evidence="1">16-2883</strain>
    </source>
</reference>
<evidence type="ECO:0000313" key="2">
    <source>
        <dbReference type="Proteomes" id="UP001219355"/>
    </source>
</evidence>
<dbReference type="Proteomes" id="UP001219355">
    <property type="component" value="Chromosome 2"/>
</dbReference>
<proteinExistence type="predicted"/>
<dbReference type="AlphaFoldDB" id="A0AAF0DGS9"/>
<name>A0AAF0DGS9_9EURO</name>
<dbReference type="EMBL" id="CP120628">
    <property type="protein sequence ID" value="WEW57953.1"/>
    <property type="molecule type" value="Genomic_DNA"/>
</dbReference>
<protein>
    <submittedName>
        <fullName evidence="1">Vacuolar protein sorting-associated protein 62</fullName>
    </submittedName>
</protein>
<dbReference type="PANTHER" id="PTHR48172:SF2">
    <property type="entry name" value="VACUOLAR PROTEIN SORTING PROTEIN 62"/>
    <property type="match status" value="1"/>
</dbReference>
<dbReference type="PANTHER" id="PTHR48172">
    <property type="match status" value="1"/>
</dbReference>
<organism evidence="1 2">
    <name type="scientific">Emydomyces testavorans</name>
    <dbReference type="NCBI Taxonomy" id="2070801"/>
    <lineage>
        <taxon>Eukaryota</taxon>
        <taxon>Fungi</taxon>
        <taxon>Dikarya</taxon>
        <taxon>Ascomycota</taxon>
        <taxon>Pezizomycotina</taxon>
        <taxon>Eurotiomycetes</taxon>
        <taxon>Eurotiomycetidae</taxon>
        <taxon>Onygenales</taxon>
        <taxon>Nannizziopsiaceae</taxon>
        <taxon>Emydomyces</taxon>
    </lineage>
</organism>
<gene>
    <name evidence="1" type="primary">VPS62</name>
    <name evidence="1" type="ORF">PRK78_003420</name>
</gene>
<keyword evidence="2" id="KW-1185">Reference proteome</keyword>